<dbReference type="Pfam" id="PF01027">
    <property type="entry name" value="Bax1-I"/>
    <property type="match status" value="1"/>
</dbReference>
<name>A0A072V0G9_MEDTR</name>
<comment type="subcellular location">
    <subcellularLocation>
        <location evidence="1">Membrane</location>
        <topology evidence="1">Multi-pass membrane protein</topology>
    </subcellularLocation>
</comment>
<organism evidence="7 9">
    <name type="scientific">Medicago truncatula</name>
    <name type="common">Barrel medic</name>
    <name type="synonym">Medicago tribuloides</name>
    <dbReference type="NCBI Taxonomy" id="3880"/>
    <lineage>
        <taxon>Eukaryota</taxon>
        <taxon>Viridiplantae</taxon>
        <taxon>Streptophyta</taxon>
        <taxon>Embryophyta</taxon>
        <taxon>Tracheophyta</taxon>
        <taxon>Spermatophyta</taxon>
        <taxon>Magnoliopsida</taxon>
        <taxon>eudicotyledons</taxon>
        <taxon>Gunneridae</taxon>
        <taxon>Pentapetalae</taxon>
        <taxon>rosids</taxon>
        <taxon>fabids</taxon>
        <taxon>Fabales</taxon>
        <taxon>Fabaceae</taxon>
        <taxon>Papilionoideae</taxon>
        <taxon>50 kb inversion clade</taxon>
        <taxon>NPAAA clade</taxon>
        <taxon>Hologalegina</taxon>
        <taxon>IRL clade</taxon>
        <taxon>Trifolieae</taxon>
        <taxon>Medicago</taxon>
    </lineage>
</organism>
<feature type="transmembrane region" description="Helical" evidence="6">
    <location>
        <begin position="105"/>
        <end position="125"/>
    </location>
</feature>
<dbReference type="EMBL" id="CM001220">
    <property type="protein sequence ID" value="KEH31630.1"/>
    <property type="molecule type" value="Genomic_DNA"/>
</dbReference>
<dbReference type="Proteomes" id="UP000002051">
    <property type="component" value="Chromosome 4"/>
</dbReference>
<dbReference type="GO" id="GO:0005262">
    <property type="term" value="F:calcium channel activity"/>
    <property type="evidence" value="ECO:0000318"/>
    <property type="project" value="GO_Central"/>
</dbReference>
<reference evidence="7 9" key="2">
    <citation type="journal article" date="2014" name="BMC Genomics">
        <title>An improved genome release (version Mt4.0) for the model legume Medicago truncatula.</title>
        <authorList>
            <person name="Tang H."/>
            <person name="Krishnakumar V."/>
            <person name="Bidwell S."/>
            <person name="Rosen B."/>
            <person name="Chan A."/>
            <person name="Zhou S."/>
            <person name="Gentzbittel L."/>
            <person name="Childs K.L."/>
            <person name="Yandell M."/>
            <person name="Gundlach H."/>
            <person name="Mayer K.F."/>
            <person name="Schwartz D.C."/>
            <person name="Town C.D."/>
        </authorList>
    </citation>
    <scope>GENOME REANNOTATION</scope>
    <source>
        <strain evidence="7">A17</strain>
        <strain evidence="8 9">cv. Jemalong A17</strain>
    </source>
</reference>
<accession>A0A072V0G9</accession>
<evidence type="ECO:0000256" key="5">
    <source>
        <dbReference type="ARBA" id="ARBA00023136"/>
    </source>
</evidence>
<evidence type="ECO:0000256" key="1">
    <source>
        <dbReference type="ARBA" id="ARBA00004141"/>
    </source>
</evidence>
<evidence type="ECO:0000313" key="8">
    <source>
        <dbReference type="EnsemblPlants" id="KEH31630"/>
    </source>
</evidence>
<evidence type="ECO:0000256" key="4">
    <source>
        <dbReference type="ARBA" id="ARBA00022989"/>
    </source>
</evidence>
<evidence type="ECO:0000256" key="2">
    <source>
        <dbReference type="ARBA" id="ARBA00010350"/>
    </source>
</evidence>
<dbReference type="InterPro" id="IPR006214">
    <property type="entry name" value="Bax_inhibitor_1-related"/>
</dbReference>
<proteinExistence type="inferred from homology"/>
<reference evidence="8" key="3">
    <citation type="submission" date="2015-04" db="UniProtKB">
        <authorList>
            <consortium name="EnsemblPlants"/>
        </authorList>
    </citation>
    <scope>IDENTIFICATION</scope>
    <source>
        <strain evidence="8">cv. Jemalong A17</strain>
    </source>
</reference>
<dbReference type="STRING" id="3880.A0A072V0G9"/>
<gene>
    <name evidence="7" type="ordered locus">MTR_4g099430</name>
</gene>
<protein>
    <submittedName>
        <fullName evidence="7">Inhibitor of apoptosis-promoting Bax1 protein</fullName>
    </submittedName>
</protein>
<evidence type="ECO:0000256" key="6">
    <source>
        <dbReference type="RuleBase" id="RU004379"/>
    </source>
</evidence>
<keyword evidence="3 6" id="KW-0812">Transmembrane</keyword>
<evidence type="ECO:0000256" key="3">
    <source>
        <dbReference type="ARBA" id="ARBA00022692"/>
    </source>
</evidence>
<comment type="caution">
    <text evidence="6">Lacks conserved residue(s) required for the propagation of feature annotation.</text>
</comment>
<keyword evidence="5 6" id="KW-0472">Membrane</keyword>
<keyword evidence="9" id="KW-1185">Reference proteome</keyword>
<dbReference type="PANTHER" id="PTHR23291:SF32">
    <property type="entry name" value="BAX INHIBITOR 1"/>
    <property type="match status" value="1"/>
</dbReference>
<evidence type="ECO:0000313" key="7">
    <source>
        <dbReference type="EMBL" id="KEH31630.1"/>
    </source>
</evidence>
<dbReference type="EnsemblPlants" id="KEH31630">
    <property type="protein sequence ID" value="KEH31630"/>
    <property type="gene ID" value="MTR_4g099430"/>
</dbReference>
<dbReference type="HOGENOM" id="CLU_1112736_0_0_1"/>
<dbReference type="AlphaFoldDB" id="A0A072V0G9"/>
<comment type="similarity">
    <text evidence="2 6">Belongs to the BI1 family.</text>
</comment>
<feature type="transmembrane region" description="Helical" evidence="6">
    <location>
        <begin position="131"/>
        <end position="150"/>
    </location>
</feature>
<dbReference type="GO" id="GO:0016020">
    <property type="term" value="C:membrane"/>
    <property type="evidence" value="ECO:0000318"/>
    <property type="project" value="GO_Central"/>
</dbReference>
<reference evidence="7 9" key="1">
    <citation type="journal article" date="2011" name="Nature">
        <title>The Medicago genome provides insight into the evolution of rhizobial symbioses.</title>
        <authorList>
            <person name="Young N.D."/>
            <person name="Debelle F."/>
            <person name="Oldroyd G.E."/>
            <person name="Geurts R."/>
            <person name="Cannon S.B."/>
            <person name="Udvardi M.K."/>
            <person name="Benedito V.A."/>
            <person name="Mayer K.F."/>
            <person name="Gouzy J."/>
            <person name="Schoof H."/>
            <person name="Van de Peer Y."/>
            <person name="Proost S."/>
            <person name="Cook D.R."/>
            <person name="Meyers B.C."/>
            <person name="Spannagl M."/>
            <person name="Cheung F."/>
            <person name="De Mita S."/>
            <person name="Krishnakumar V."/>
            <person name="Gundlach H."/>
            <person name="Zhou S."/>
            <person name="Mudge J."/>
            <person name="Bharti A.K."/>
            <person name="Murray J.D."/>
            <person name="Naoumkina M.A."/>
            <person name="Rosen B."/>
            <person name="Silverstein K.A."/>
            <person name="Tang H."/>
            <person name="Rombauts S."/>
            <person name="Zhao P.X."/>
            <person name="Zhou P."/>
            <person name="Barbe V."/>
            <person name="Bardou P."/>
            <person name="Bechner M."/>
            <person name="Bellec A."/>
            <person name="Berger A."/>
            <person name="Berges H."/>
            <person name="Bidwell S."/>
            <person name="Bisseling T."/>
            <person name="Choisne N."/>
            <person name="Couloux A."/>
            <person name="Denny R."/>
            <person name="Deshpande S."/>
            <person name="Dai X."/>
            <person name="Doyle J.J."/>
            <person name="Dudez A.M."/>
            <person name="Farmer A.D."/>
            <person name="Fouteau S."/>
            <person name="Franken C."/>
            <person name="Gibelin C."/>
            <person name="Gish J."/>
            <person name="Goldstein S."/>
            <person name="Gonzalez A.J."/>
            <person name="Green P.J."/>
            <person name="Hallab A."/>
            <person name="Hartog M."/>
            <person name="Hua A."/>
            <person name="Humphray S.J."/>
            <person name="Jeong D.H."/>
            <person name="Jing Y."/>
            <person name="Jocker A."/>
            <person name="Kenton S.M."/>
            <person name="Kim D.J."/>
            <person name="Klee K."/>
            <person name="Lai H."/>
            <person name="Lang C."/>
            <person name="Lin S."/>
            <person name="Macmil S.L."/>
            <person name="Magdelenat G."/>
            <person name="Matthews L."/>
            <person name="McCorrison J."/>
            <person name="Monaghan E.L."/>
            <person name="Mun J.H."/>
            <person name="Najar F.Z."/>
            <person name="Nicholson C."/>
            <person name="Noirot C."/>
            <person name="O'Bleness M."/>
            <person name="Paule C.R."/>
            <person name="Poulain J."/>
            <person name="Prion F."/>
            <person name="Qin B."/>
            <person name="Qu C."/>
            <person name="Retzel E.F."/>
            <person name="Riddle C."/>
            <person name="Sallet E."/>
            <person name="Samain S."/>
            <person name="Samson N."/>
            <person name="Sanders I."/>
            <person name="Saurat O."/>
            <person name="Scarpelli C."/>
            <person name="Schiex T."/>
            <person name="Segurens B."/>
            <person name="Severin A.J."/>
            <person name="Sherrier D.J."/>
            <person name="Shi R."/>
            <person name="Sims S."/>
            <person name="Singer S.R."/>
            <person name="Sinharoy S."/>
            <person name="Sterck L."/>
            <person name="Viollet A."/>
            <person name="Wang B.B."/>
            <person name="Wang K."/>
            <person name="Wang M."/>
            <person name="Wang X."/>
            <person name="Warfsmann J."/>
            <person name="Weissenbach J."/>
            <person name="White D.D."/>
            <person name="White J.D."/>
            <person name="Wiley G.B."/>
            <person name="Wincker P."/>
            <person name="Xing Y."/>
            <person name="Yang L."/>
            <person name="Yao Z."/>
            <person name="Ying F."/>
            <person name="Zhai J."/>
            <person name="Zhou L."/>
            <person name="Zuber A."/>
            <person name="Denarie J."/>
            <person name="Dixon R.A."/>
            <person name="May G.D."/>
            <person name="Schwartz D.C."/>
            <person name="Rogers J."/>
            <person name="Quetier F."/>
            <person name="Town C.D."/>
            <person name="Roe B.A."/>
        </authorList>
    </citation>
    <scope>NUCLEOTIDE SEQUENCE [LARGE SCALE GENOMIC DNA]</scope>
    <source>
        <strain evidence="7">A17</strain>
        <strain evidence="8 9">cv. Jemalong A17</strain>
    </source>
</reference>
<feature type="transmembrane region" description="Helical" evidence="6">
    <location>
        <begin position="74"/>
        <end position="98"/>
    </location>
</feature>
<evidence type="ECO:0000313" key="9">
    <source>
        <dbReference type="Proteomes" id="UP000002051"/>
    </source>
</evidence>
<keyword evidence="4 6" id="KW-1133">Transmembrane helix</keyword>
<dbReference type="PANTHER" id="PTHR23291">
    <property type="entry name" value="BAX INHIBITOR-RELATED"/>
    <property type="match status" value="1"/>
</dbReference>
<sequence length="250" mass="27811">MITKNQNYLQWTHLHHSFDSQSSSSRNRWNYDSLKNFRQISPPRSESHQTGLFDAVLCYCCFSCWSISSSIMRLSLLMASALFQGASIGPLIDLAIVIDSSAFKCLTTFVATSLAFACFSAAALVARRREYLYLGGLLSSGLSILMWLHFASSVFGGSTALFKFETEHSSSTCFLPLEGSSTEFELLSTLVSHDIGMEIESVFVNDDTNTCLFENHVLEEFIPPNQSTIDNFCFTTEPGGNCKLFLDLET</sequence>